<accession>A0A178U719</accession>
<evidence type="ECO:0000313" key="5">
    <source>
        <dbReference type="Proteomes" id="UP000078284"/>
    </source>
</evidence>
<dbReference type="PANTHER" id="PTHR10775">
    <property type="entry name" value="OS08G0208400 PROTEIN"/>
    <property type="match status" value="1"/>
</dbReference>
<dbReference type="Pfam" id="PF26133">
    <property type="entry name" value="DUF8039"/>
    <property type="match status" value="1"/>
</dbReference>
<dbReference type="Proteomes" id="UP000078284">
    <property type="component" value="Unassembled WGS sequence"/>
</dbReference>
<protein>
    <submittedName>
        <fullName evidence="4">Uncharacterized protein</fullName>
    </submittedName>
</protein>
<name>A0A178U719_ARATH</name>
<evidence type="ECO:0000313" key="4">
    <source>
        <dbReference type="EMBL" id="OAO89430.1"/>
    </source>
</evidence>
<feature type="region of interest" description="Disordered" evidence="1">
    <location>
        <begin position="280"/>
        <end position="319"/>
    </location>
</feature>
<gene>
    <name evidence="4" type="ORF">AXX17_ATUG00420</name>
</gene>
<dbReference type="Pfam" id="PF13960">
    <property type="entry name" value="DUF4218"/>
    <property type="match status" value="1"/>
</dbReference>
<dbReference type="PANTHER" id="PTHR10775:SF185">
    <property type="entry name" value="OS08G0208400 PROTEIN"/>
    <property type="match status" value="1"/>
</dbReference>
<proteinExistence type="predicted"/>
<feature type="domain" description="DUF4218" evidence="2">
    <location>
        <begin position="438"/>
        <end position="489"/>
    </location>
</feature>
<dbReference type="InterPro" id="IPR025452">
    <property type="entry name" value="DUF4218"/>
</dbReference>
<dbReference type="EMBL" id="LUHQ01000008">
    <property type="protein sequence ID" value="OAO89430.1"/>
    <property type="molecule type" value="Genomic_DNA"/>
</dbReference>
<organism evidence="4 5">
    <name type="scientific">Arabidopsis thaliana</name>
    <name type="common">Mouse-ear cress</name>
    <dbReference type="NCBI Taxonomy" id="3702"/>
    <lineage>
        <taxon>Eukaryota</taxon>
        <taxon>Viridiplantae</taxon>
        <taxon>Streptophyta</taxon>
        <taxon>Embryophyta</taxon>
        <taxon>Tracheophyta</taxon>
        <taxon>Spermatophyta</taxon>
        <taxon>Magnoliopsida</taxon>
        <taxon>eudicotyledons</taxon>
        <taxon>Gunneridae</taxon>
        <taxon>Pentapetalae</taxon>
        <taxon>rosids</taxon>
        <taxon>malvids</taxon>
        <taxon>Brassicales</taxon>
        <taxon>Brassicaceae</taxon>
        <taxon>Camelineae</taxon>
        <taxon>Arabidopsis</taxon>
    </lineage>
</organism>
<sequence length="754" mass="85933">MDEAYKLQSDWYHHGDSVADGEGEREVNHWNEEIHELYKAAEYNDQELASNGDIDNNPVVDLGEIAKGEDKREDEFLAKLADAETPLYPDCLNHNKLSAVVSLFRLKTKNGWSDKSFDELLETLPKMLPKDNVLHTSLYDVKKFLKSFDMGYQKIHTGEVKKGVPQKVLRYFPIIPRLKTMFRTEEMAKDLRWHFSNKSSDGKLRHPVDSVTWEKMNDKYPLFASEERNMRLGLSTDDFNPFNMKNTKYSCWHVLIVNYNLPPHLCMKKENIMLSLLIPGPQQPGSGRKRKRTAYIDPVSDSSDSSSESEEDEEAEVDQEELSRWKKRSILFKLSYWEDLPIRHNLDVMHCEKNVASSIVSTLLHCGKSKDGLNARRDLQHLGIRKDLHPNTQGKRTYLPAAPWGVSLEDFKITGLKSHDFHVLMQAASSYCTKRAITKRYMKVLKDFVRNPARPEGCIAESYLAEECVQFCSDFLKKTTMVEDKEDRNTEYENSSILECRPLSAGTAITLTEMEKNITHLAVIQNMAALDTYRQEPKIGENSAARSVNKRSQPKCVLVDWSGGDEDVATKADAFLWRPSTKMFTMEEAVGHIIAWPATKCVLLDKEIQIEDIAPLGLRANSPNKCKLLDLSNDDVIVAEGRWQTQEETAMVNGLPLGPKAVKHIMQNGSKENKKCMLIDITDKNQVVAEGRWATNDPNQKVHFVPLGPNAVKVWVDIVKVSDVEVWRKSDEIEIMEDAIGTVIAWPEDKVIMA</sequence>
<dbReference type="InterPro" id="IPR058352">
    <property type="entry name" value="DUF8039"/>
</dbReference>
<feature type="compositionally biased region" description="Acidic residues" evidence="1">
    <location>
        <begin position="307"/>
        <end position="319"/>
    </location>
</feature>
<comment type="caution">
    <text evidence="4">The sequence shown here is derived from an EMBL/GenBank/DDBJ whole genome shotgun (WGS) entry which is preliminary data.</text>
</comment>
<dbReference type="InterPro" id="IPR004242">
    <property type="entry name" value="Transposase_21"/>
</dbReference>
<dbReference type="AlphaFoldDB" id="A0A178U719"/>
<dbReference type="Pfam" id="PF02992">
    <property type="entry name" value="Transposase_21"/>
    <property type="match status" value="1"/>
</dbReference>
<evidence type="ECO:0000259" key="2">
    <source>
        <dbReference type="Pfam" id="PF13960"/>
    </source>
</evidence>
<evidence type="ECO:0000259" key="3">
    <source>
        <dbReference type="Pfam" id="PF26133"/>
    </source>
</evidence>
<reference evidence="5" key="1">
    <citation type="journal article" date="2016" name="Proc. Natl. Acad. Sci. U.S.A.">
        <title>Chromosome-level assembly of Arabidopsis thaliana Ler reveals the extent of translocation and inversion polymorphisms.</title>
        <authorList>
            <person name="Zapata L."/>
            <person name="Ding J."/>
            <person name="Willing E.M."/>
            <person name="Hartwig B."/>
            <person name="Bezdan D."/>
            <person name="Jiao W.B."/>
            <person name="Patel V."/>
            <person name="Velikkakam James G."/>
            <person name="Koornneef M."/>
            <person name="Ossowski S."/>
            <person name="Schneeberger K."/>
        </authorList>
    </citation>
    <scope>NUCLEOTIDE SEQUENCE [LARGE SCALE GENOMIC DNA]</scope>
    <source>
        <strain evidence="5">cv. Landsberg erecta</strain>
    </source>
</reference>
<evidence type="ECO:0000256" key="1">
    <source>
        <dbReference type="SAM" id="MobiDB-lite"/>
    </source>
</evidence>
<feature type="domain" description="DUF8039" evidence="3">
    <location>
        <begin position="671"/>
        <end position="753"/>
    </location>
</feature>